<evidence type="ECO:0000313" key="2">
    <source>
        <dbReference type="Proteomes" id="UP001163293"/>
    </source>
</evidence>
<organism evidence="1 2">
    <name type="scientific">Paenarthrobacter ureafaciens</name>
    <dbReference type="NCBI Taxonomy" id="37931"/>
    <lineage>
        <taxon>Bacteria</taxon>
        <taxon>Bacillati</taxon>
        <taxon>Actinomycetota</taxon>
        <taxon>Actinomycetes</taxon>
        <taxon>Micrococcales</taxon>
        <taxon>Micrococcaceae</taxon>
        <taxon>Paenarthrobacter</taxon>
    </lineage>
</organism>
<dbReference type="Proteomes" id="UP001163293">
    <property type="component" value="Chromosome"/>
</dbReference>
<protein>
    <submittedName>
        <fullName evidence="1">Uncharacterized protein</fullName>
    </submittedName>
</protein>
<sequence length="252" mass="27417">MGITFYNPLSIMEPGEPVSFAYASITEELTIAWDGLDGHINGPFHATGADVQILDPSTNRFRQLAAISDVRIECYMSESRLAMVCRKYDKGGGWIGGAGALVLNAGSKIIAANRSRGKALAGHLRYPWLDKVLFHQRQGFFDSEVLRLIYYSEGATMYLELTLENAYNSGAIAYEITQRTLAYRRADRMPVSAEDLQALDLLKTQGPVMPADKGSMAKYTIPACCPAGTGAQYSPSAPPSALHGQLQPPGTY</sequence>
<gene>
    <name evidence="1" type="ORF">NL394_04325</name>
</gene>
<keyword evidence="2" id="KW-1185">Reference proteome</keyword>
<accession>A0AAX3EKW9</accession>
<dbReference type="RefSeq" id="WP_139128004.1">
    <property type="nucleotide sequence ID" value="NZ_CP043010.1"/>
</dbReference>
<proteinExistence type="predicted"/>
<dbReference type="AlphaFoldDB" id="A0AAX3EKW9"/>
<name>A0AAX3EKW9_PAEUR</name>
<reference evidence="1" key="1">
    <citation type="submission" date="2022-07" db="EMBL/GenBank/DDBJ databases">
        <authorList>
            <person name="Wu T."/>
        </authorList>
    </citation>
    <scope>NUCLEOTIDE SEQUENCE</scope>
    <source>
        <strain evidence="1">SD-1</strain>
    </source>
</reference>
<dbReference type="EMBL" id="CP101185">
    <property type="protein sequence ID" value="UYV98461.1"/>
    <property type="molecule type" value="Genomic_DNA"/>
</dbReference>
<evidence type="ECO:0000313" key="1">
    <source>
        <dbReference type="EMBL" id="UYV98461.1"/>
    </source>
</evidence>